<gene>
    <name evidence="2" type="ORF">PIB30_069446</name>
</gene>
<feature type="region of interest" description="Disordered" evidence="1">
    <location>
        <begin position="55"/>
        <end position="85"/>
    </location>
</feature>
<dbReference type="Proteomes" id="UP001341840">
    <property type="component" value="Unassembled WGS sequence"/>
</dbReference>
<name>A0ABU6ZLY2_9FABA</name>
<evidence type="ECO:0000313" key="2">
    <source>
        <dbReference type="EMBL" id="MED6222963.1"/>
    </source>
</evidence>
<keyword evidence="3" id="KW-1185">Reference proteome</keyword>
<protein>
    <submittedName>
        <fullName evidence="2">Uncharacterized protein</fullName>
    </submittedName>
</protein>
<accession>A0ABU6ZLY2</accession>
<evidence type="ECO:0000256" key="1">
    <source>
        <dbReference type="SAM" id="MobiDB-lite"/>
    </source>
</evidence>
<organism evidence="2 3">
    <name type="scientific">Stylosanthes scabra</name>
    <dbReference type="NCBI Taxonomy" id="79078"/>
    <lineage>
        <taxon>Eukaryota</taxon>
        <taxon>Viridiplantae</taxon>
        <taxon>Streptophyta</taxon>
        <taxon>Embryophyta</taxon>
        <taxon>Tracheophyta</taxon>
        <taxon>Spermatophyta</taxon>
        <taxon>Magnoliopsida</taxon>
        <taxon>eudicotyledons</taxon>
        <taxon>Gunneridae</taxon>
        <taxon>Pentapetalae</taxon>
        <taxon>rosids</taxon>
        <taxon>fabids</taxon>
        <taxon>Fabales</taxon>
        <taxon>Fabaceae</taxon>
        <taxon>Papilionoideae</taxon>
        <taxon>50 kb inversion clade</taxon>
        <taxon>dalbergioids sensu lato</taxon>
        <taxon>Dalbergieae</taxon>
        <taxon>Pterocarpus clade</taxon>
        <taxon>Stylosanthes</taxon>
    </lineage>
</organism>
<dbReference type="EMBL" id="JASCZI010272623">
    <property type="protein sequence ID" value="MED6222963.1"/>
    <property type="molecule type" value="Genomic_DNA"/>
</dbReference>
<comment type="caution">
    <text evidence="2">The sequence shown here is derived from an EMBL/GenBank/DDBJ whole genome shotgun (WGS) entry which is preliminary data.</text>
</comment>
<feature type="region of interest" description="Disordered" evidence="1">
    <location>
        <begin position="103"/>
        <end position="132"/>
    </location>
</feature>
<feature type="compositionally biased region" description="Low complexity" evidence="1">
    <location>
        <begin position="116"/>
        <end position="132"/>
    </location>
</feature>
<sequence length="132" mass="14754">MPGSSAGHELMRRFTSRTRQLVRIKPKYGLPAVKCRGLWLVQGGHVPLARTCPKCRGRAQGKPKRTRKARRLDKEPKSPNQSGSRARALLYLMRKFLLVARPRDPNGAPAPSCFVTPKTRTPRARAATTELT</sequence>
<reference evidence="2 3" key="1">
    <citation type="journal article" date="2023" name="Plants (Basel)">
        <title>Bridging the Gap: Combining Genomics and Transcriptomics Approaches to Understand Stylosanthes scabra, an Orphan Legume from the Brazilian Caatinga.</title>
        <authorList>
            <person name="Ferreira-Neto J.R.C."/>
            <person name="da Silva M.D."/>
            <person name="Binneck E."/>
            <person name="de Melo N.F."/>
            <person name="da Silva R.H."/>
            <person name="de Melo A.L.T.M."/>
            <person name="Pandolfi V."/>
            <person name="Bustamante F.O."/>
            <person name="Brasileiro-Vidal A.C."/>
            <person name="Benko-Iseppon A.M."/>
        </authorList>
    </citation>
    <scope>NUCLEOTIDE SEQUENCE [LARGE SCALE GENOMIC DNA]</scope>
    <source>
        <tissue evidence="2">Leaves</tissue>
    </source>
</reference>
<feature type="compositionally biased region" description="Basic residues" evidence="1">
    <location>
        <begin position="55"/>
        <end position="71"/>
    </location>
</feature>
<evidence type="ECO:0000313" key="3">
    <source>
        <dbReference type="Proteomes" id="UP001341840"/>
    </source>
</evidence>
<proteinExistence type="predicted"/>